<protein>
    <submittedName>
        <fullName evidence="1">Uncharacterized protein</fullName>
    </submittedName>
</protein>
<dbReference type="Proteomes" id="UP001143910">
    <property type="component" value="Unassembled WGS sequence"/>
</dbReference>
<sequence>MDSTADRSSDTTSSSLQDANLPIESSMTKSLKGKPEERSPCHTCRRGRLRCDASKPTCKKCTKRGVECLGYGAQAFLWVQPSAPDTAQKASTEANSVSPNTSGGQENRQRRKRGRPKLVLLPKPGEDVGNKISSQKPRVSRSQHTQKDQERGIKKNGDADVASRVISYPRKAQLQPGLVPVKYHESLLALRSLDYINKFIAPDMVLVDSHRNPHRADISFWHFIPDVYMDLLICVAWTHQLVRCHSAQHITFRRYFDHKSQSVVLKKSHLASMPGATVRKIFKRMHSSIRLLNELLDDLEMRYSDIVLSIVVTLMRVEVQQSAFGSWPVHLHAARIIVKKRGGFAKVLNDGQEYLGRSYITGDVMSSVFSPRSMLEWDATILQFEYIPLLESYYKDGRETDFPCPNQIVECLIRINNERLITQRPDGSGPLRSSRSTILQQIASFDPQFWAHEQLQELNYGCTTPSSAETGLLDLSLDGEVSPVASIGMRDELHKSCTEIARAFQYTAMLYCLRTLYIDQGDSSTVSFTPHSRLQTQGLPAVDALSMHQIALQNLLRSLHILWATDTASAAFLGRLSLWPLWTAGMELDLHQGLADEREFITTSLQKLCAILGGLAPLDALSALNLVWENTELYAALGTAATWDEKIMMPGMRGMFFF</sequence>
<organism evidence="1 2">
    <name type="scientific">Zarea fungicola</name>
    <dbReference type="NCBI Taxonomy" id="93591"/>
    <lineage>
        <taxon>Eukaryota</taxon>
        <taxon>Fungi</taxon>
        <taxon>Dikarya</taxon>
        <taxon>Ascomycota</taxon>
        <taxon>Pezizomycotina</taxon>
        <taxon>Sordariomycetes</taxon>
        <taxon>Hypocreomycetidae</taxon>
        <taxon>Hypocreales</taxon>
        <taxon>Cordycipitaceae</taxon>
        <taxon>Zarea</taxon>
    </lineage>
</organism>
<proteinExistence type="predicted"/>
<name>A0ACC1NFS5_9HYPO</name>
<reference evidence="1" key="1">
    <citation type="submission" date="2022-08" db="EMBL/GenBank/DDBJ databases">
        <title>Genome Sequence of Lecanicillium fungicola.</title>
        <authorList>
            <person name="Buettner E."/>
        </authorList>
    </citation>
    <scope>NUCLEOTIDE SEQUENCE</scope>
    <source>
        <strain evidence="1">Babe33</strain>
    </source>
</reference>
<comment type="caution">
    <text evidence="1">The sequence shown here is derived from an EMBL/GenBank/DDBJ whole genome shotgun (WGS) entry which is preliminary data.</text>
</comment>
<keyword evidence="2" id="KW-1185">Reference proteome</keyword>
<dbReference type="EMBL" id="JANJQO010000404">
    <property type="protein sequence ID" value="KAJ2978135.1"/>
    <property type="molecule type" value="Genomic_DNA"/>
</dbReference>
<gene>
    <name evidence="1" type="ORF">NQ176_g3988</name>
</gene>
<accession>A0ACC1NFS5</accession>
<evidence type="ECO:0000313" key="2">
    <source>
        <dbReference type="Proteomes" id="UP001143910"/>
    </source>
</evidence>
<evidence type="ECO:0000313" key="1">
    <source>
        <dbReference type="EMBL" id="KAJ2978135.1"/>
    </source>
</evidence>